<dbReference type="GO" id="GO:0030288">
    <property type="term" value="C:outer membrane-bounded periplasmic space"/>
    <property type="evidence" value="ECO:0007669"/>
    <property type="project" value="TreeGrafter"/>
</dbReference>
<dbReference type="InterPro" id="IPR050612">
    <property type="entry name" value="Prok_Mopterin_Oxidored"/>
</dbReference>
<comment type="similarity">
    <text evidence="2">Belongs to the prokaryotic molybdopterin-containing oxidoreductase family.</text>
</comment>
<evidence type="ECO:0000256" key="3">
    <source>
        <dbReference type="ARBA" id="ARBA00022505"/>
    </source>
</evidence>
<name>A0A1I4ZRD1_9HYPH</name>
<dbReference type="Gene3D" id="3.40.228.10">
    <property type="entry name" value="Dimethylsulfoxide Reductase, domain 2"/>
    <property type="match status" value="1"/>
</dbReference>
<dbReference type="InterPro" id="IPR006657">
    <property type="entry name" value="MoPterin_dinucl-bd_dom"/>
</dbReference>
<keyword evidence="4" id="KW-0479">Metal-binding</keyword>
<dbReference type="OrthoDB" id="9759518at2"/>
<dbReference type="GO" id="GO:0043546">
    <property type="term" value="F:molybdopterin cofactor binding"/>
    <property type="evidence" value="ECO:0007669"/>
    <property type="project" value="InterPro"/>
</dbReference>
<evidence type="ECO:0000256" key="5">
    <source>
        <dbReference type="ARBA" id="ARBA00023002"/>
    </source>
</evidence>
<dbReference type="Gene3D" id="2.40.40.20">
    <property type="match status" value="1"/>
</dbReference>
<dbReference type="Proteomes" id="UP000199236">
    <property type="component" value="Unassembled WGS sequence"/>
</dbReference>
<dbReference type="Gene3D" id="3.90.55.10">
    <property type="entry name" value="Dimethylsulfoxide Reductase, domain 3"/>
    <property type="match status" value="1"/>
</dbReference>
<evidence type="ECO:0000313" key="9">
    <source>
        <dbReference type="Proteomes" id="UP000199236"/>
    </source>
</evidence>
<keyword evidence="5" id="KW-0560">Oxidoreductase</keyword>
<dbReference type="GO" id="GO:0009055">
    <property type="term" value="F:electron transfer activity"/>
    <property type="evidence" value="ECO:0007669"/>
    <property type="project" value="TreeGrafter"/>
</dbReference>
<dbReference type="GO" id="GO:0009061">
    <property type="term" value="P:anaerobic respiration"/>
    <property type="evidence" value="ECO:0007669"/>
    <property type="project" value="TreeGrafter"/>
</dbReference>
<dbReference type="SUPFAM" id="SSF53706">
    <property type="entry name" value="Formate dehydrogenase/DMSO reductase, domains 1-3"/>
    <property type="match status" value="1"/>
</dbReference>
<dbReference type="RefSeq" id="WP_090067903.1">
    <property type="nucleotide sequence ID" value="NZ_FOVR01000001.1"/>
</dbReference>
<accession>A0A1I4ZRD1</accession>
<evidence type="ECO:0000256" key="1">
    <source>
        <dbReference type="ARBA" id="ARBA00001942"/>
    </source>
</evidence>
<evidence type="ECO:0000313" key="8">
    <source>
        <dbReference type="EMBL" id="SFN52540.1"/>
    </source>
</evidence>
<dbReference type="Pfam" id="PF01568">
    <property type="entry name" value="Molydop_binding"/>
    <property type="match status" value="1"/>
</dbReference>
<dbReference type="GO" id="GO:0030151">
    <property type="term" value="F:molybdenum ion binding"/>
    <property type="evidence" value="ECO:0007669"/>
    <property type="project" value="TreeGrafter"/>
</dbReference>
<dbReference type="EMBL" id="FOVR01000001">
    <property type="protein sequence ID" value="SFN52540.1"/>
    <property type="molecule type" value="Genomic_DNA"/>
</dbReference>
<organism evidence="8 9">
    <name type="scientific">Cohaesibacter marisflavi</name>
    <dbReference type="NCBI Taxonomy" id="655353"/>
    <lineage>
        <taxon>Bacteria</taxon>
        <taxon>Pseudomonadati</taxon>
        <taxon>Pseudomonadota</taxon>
        <taxon>Alphaproteobacteria</taxon>
        <taxon>Hyphomicrobiales</taxon>
        <taxon>Cohaesibacteraceae</taxon>
    </lineage>
</organism>
<comment type="cofactor">
    <cofactor evidence="1">
        <name>Mo-bis(molybdopterin guanine dinucleotide)</name>
        <dbReference type="ChEBI" id="CHEBI:60539"/>
    </cofactor>
</comment>
<evidence type="ECO:0000259" key="7">
    <source>
        <dbReference type="Pfam" id="PF01568"/>
    </source>
</evidence>
<feature type="domain" description="Molybdopterin dinucleotide-binding" evidence="7">
    <location>
        <begin position="608"/>
        <end position="722"/>
    </location>
</feature>
<gene>
    <name evidence="8" type="ORF">SAMN04488056_101182</name>
</gene>
<dbReference type="PANTHER" id="PTHR43742:SF10">
    <property type="entry name" value="TRIMETHYLAMINE-N-OXIDE REDUCTASE 2"/>
    <property type="match status" value="1"/>
</dbReference>
<keyword evidence="3" id="KW-0500">Molybdenum</keyword>
<evidence type="ECO:0000256" key="2">
    <source>
        <dbReference type="ARBA" id="ARBA00010312"/>
    </source>
</evidence>
<dbReference type="Pfam" id="PF00384">
    <property type="entry name" value="Molybdopterin"/>
    <property type="match status" value="1"/>
</dbReference>
<dbReference type="GO" id="GO:0016491">
    <property type="term" value="F:oxidoreductase activity"/>
    <property type="evidence" value="ECO:0007669"/>
    <property type="project" value="UniProtKB-KW"/>
</dbReference>
<reference evidence="8 9" key="1">
    <citation type="submission" date="2016-10" db="EMBL/GenBank/DDBJ databases">
        <authorList>
            <person name="de Groot N.N."/>
        </authorList>
    </citation>
    <scope>NUCLEOTIDE SEQUENCE [LARGE SCALE GENOMIC DNA]</scope>
    <source>
        <strain evidence="8 9">CGMCC 1.9157</strain>
    </source>
</reference>
<evidence type="ECO:0000259" key="6">
    <source>
        <dbReference type="Pfam" id="PF00384"/>
    </source>
</evidence>
<proteinExistence type="inferred from homology"/>
<dbReference type="AlphaFoldDB" id="A0A1I4ZRD1"/>
<dbReference type="Gene3D" id="3.40.50.740">
    <property type="match status" value="1"/>
</dbReference>
<dbReference type="STRING" id="655353.SAMN04488056_101182"/>
<keyword evidence="9" id="KW-1185">Reference proteome</keyword>
<dbReference type="InterPro" id="IPR009010">
    <property type="entry name" value="Asp_de-COase-like_dom_sf"/>
</dbReference>
<dbReference type="InterPro" id="IPR006655">
    <property type="entry name" value="Mopterin_OxRdtase_prok_CS"/>
</dbReference>
<dbReference type="InterPro" id="IPR006656">
    <property type="entry name" value="Mopterin_OxRdtase"/>
</dbReference>
<dbReference type="PROSITE" id="PS00490">
    <property type="entry name" value="MOLYBDOPTERIN_PROK_2"/>
    <property type="match status" value="1"/>
</dbReference>
<protein>
    <submittedName>
        <fullName evidence="8">Biotin/methionine sulfoxide reductase</fullName>
    </submittedName>
</protein>
<evidence type="ECO:0000256" key="4">
    <source>
        <dbReference type="ARBA" id="ARBA00022723"/>
    </source>
</evidence>
<dbReference type="SUPFAM" id="SSF50692">
    <property type="entry name" value="ADC-like"/>
    <property type="match status" value="1"/>
</dbReference>
<feature type="domain" description="Molybdopterin oxidoreductase" evidence="6">
    <location>
        <begin position="44"/>
        <end position="492"/>
    </location>
</feature>
<sequence>MKYTAAHWGAYEVHDNALKPVADDPAPSRIGKGWLSASRNLDSRILKPAIRKGWLEGDGGAKRCDDDAFVEVSWDEAAARVAEELTRISKTHGNSAIYGGSYGWASAGRFHHAQSQLKRFLNLAGGFVRARETYSHAAGEVLIPHILGMLQGQFQDQMTSWAHINEHCTMLVAFGGISGRPAQVASSGTARHQTEQWLSQMKGRMVNVSPQKSDMPNAEWFSIRPGTDAALMLALCHTLLVEGLHDEAFLQKYTSGWPKLRAYLLGETGEEAKSADWAAPICDVAPEAIRQLARDMAASRTMINVAWGVQRTDHGEQPIWAGLALACMLGQIGQKGTGYGFGYGCVASIGRSTKNMAWPSIPQGTNPIDEFIPVARITDMLLHPGESYQYDGIVRTYPDIRMVLWSGGNPFHHHQDLLRLEKGWQKPETVVVFEQGWTATARRADIVLPATTPLERTDIMLSKTEPSLISMSPVHEPVGEARDDHEILRLIAGKMGLEEAFTQGRSQEEWLRWLWEGSRTLAQEQGMELPEFDQFKQQGHVRLEGDEETRIALADYIADPEKHPLGSESGKITLFNETIASFGLDDCPGHPAWLMPVESTLNAPQGGLHMISAQSDTRLHSQNDQGSESLQSKIEGREVCRLHPDTAAERGIKAGSIVRLHNARGATFAGVHFDPDLRRDCIALQTGAWFDAAEVEGARMDIHGNPNALTIDKGTSRLAQGNIGHTAIVFVEPWEKPLPLLSVSRQPEFQSR</sequence>
<dbReference type="PANTHER" id="PTHR43742">
    <property type="entry name" value="TRIMETHYLAMINE-N-OXIDE REDUCTASE"/>
    <property type="match status" value="1"/>
</dbReference>